<accession>A0ABQ5YCD6</accession>
<dbReference type="Proteomes" id="UP001156706">
    <property type="component" value="Unassembled WGS sequence"/>
</dbReference>
<name>A0ABQ5YCD6_9NEIS</name>
<evidence type="ECO:0000256" key="1">
    <source>
        <dbReference type="SAM" id="Phobius"/>
    </source>
</evidence>
<keyword evidence="1" id="KW-0472">Membrane</keyword>
<evidence type="ECO:0000313" key="2">
    <source>
        <dbReference type="EMBL" id="GLR11258.1"/>
    </source>
</evidence>
<dbReference type="RefSeq" id="WP_284194422.1">
    <property type="nucleotide sequence ID" value="NZ_BSOG01000001.1"/>
</dbReference>
<gene>
    <name evidence="2" type="ORF">GCM10007907_00480</name>
</gene>
<reference evidence="3" key="1">
    <citation type="journal article" date="2019" name="Int. J. Syst. Evol. Microbiol.">
        <title>The Global Catalogue of Microorganisms (GCM) 10K type strain sequencing project: providing services to taxonomists for standard genome sequencing and annotation.</title>
        <authorList>
            <consortium name="The Broad Institute Genomics Platform"/>
            <consortium name="The Broad Institute Genome Sequencing Center for Infectious Disease"/>
            <person name="Wu L."/>
            <person name="Ma J."/>
        </authorList>
    </citation>
    <scope>NUCLEOTIDE SEQUENCE [LARGE SCALE GENOMIC DNA]</scope>
    <source>
        <strain evidence="3">NBRC 110044</strain>
    </source>
</reference>
<feature type="transmembrane region" description="Helical" evidence="1">
    <location>
        <begin position="68"/>
        <end position="92"/>
    </location>
</feature>
<sequence>MSAATMQFDNDADAASVPPAKKRGKMRLVMLLALLCVVLSAAILALGASGNTQFSMDINGEPLGGVAAVSLGVLGVIVGALAVAFAIVAALVVVAGATVVAVLAVAVALGAVLLAFSPLWLPVVAVVMFAIWNARR</sequence>
<dbReference type="EMBL" id="BSOG01000001">
    <property type="protein sequence ID" value="GLR11258.1"/>
    <property type="molecule type" value="Genomic_DNA"/>
</dbReference>
<feature type="transmembrane region" description="Helical" evidence="1">
    <location>
        <begin position="99"/>
        <end position="132"/>
    </location>
</feature>
<keyword evidence="1" id="KW-1133">Transmembrane helix</keyword>
<proteinExistence type="predicted"/>
<feature type="transmembrane region" description="Helical" evidence="1">
    <location>
        <begin position="28"/>
        <end position="48"/>
    </location>
</feature>
<keyword evidence="1" id="KW-0812">Transmembrane</keyword>
<evidence type="ECO:0000313" key="3">
    <source>
        <dbReference type="Proteomes" id="UP001156706"/>
    </source>
</evidence>
<comment type="caution">
    <text evidence="2">The sequence shown here is derived from an EMBL/GenBank/DDBJ whole genome shotgun (WGS) entry which is preliminary data.</text>
</comment>
<organism evidence="2 3">
    <name type="scientific">Chitinimonas prasina</name>
    <dbReference type="NCBI Taxonomy" id="1434937"/>
    <lineage>
        <taxon>Bacteria</taxon>
        <taxon>Pseudomonadati</taxon>
        <taxon>Pseudomonadota</taxon>
        <taxon>Betaproteobacteria</taxon>
        <taxon>Neisseriales</taxon>
        <taxon>Chitinibacteraceae</taxon>
        <taxon>Chitinimonas</taxon>
    </lineage>
</organism>
<protein>
    <submittedName>
        <fullName evidence="2">Uncharacterized protein</fullName>
    </submittedName>
</protein>
<keyword evidence="3" id="KW-1185">Reference proteome</keyword>